<proteinExistence type="inferred from homology"/>
<dbReference type="PROSITE" id="PS50889">
    <property type="entry name" value="S4"/>
    <property type="match status" value="1"/>
</dbReference>
<dbReference type="InterPro" id="IPR004538">
    <property type="entry name" value="Hemolysin_A/TlyA"/>
</dbReference>
<evidence type="ECO:0000313" key="6">
    <source>
        <dbReference type="Proteomes" id="UP000663929"/>
    </source>
</evidence>
<dbReference type="PIRSF" id="PIRSF005578">
    <property type="entry name" value="TlyA"/>
    <property type="match status" value="1"/>
</dbReference>
<dbReference type="Gene3D" id="3.40.50.150">
    <property type="entry name" value="Vaccinia Virus protein VP39"/>
    <property type="match status" value="1"/>
</dbReference>
<dbReference type="Pfam" id="PF01728">
    <property type="entry name" value="FtsJ"/>
    <property type="match status" value="1"/>
</dbReference>
<dbReference type="InterPro" id="IPR002942">
    <property type="entry name" value="S4_RNA-bd"/>
</dbReference>
<keyword evidence="5" id="KW-0489">Methyltransferase</keyword>
<dbReference type="InterPro" id="IPR029063">
    <property type="entry name" value="SAM-dependent_MTases_sf"/>
</dbReference>
<protein>
    <submittedName>
        <fullName evidence="5">TlyA family RNA methyltransferase</fullName>
    </submittedName>
</protein>
<dbReference type="PANTHER" id="PTHR32319:SF0">
    <property type="entry name" value="BACTERIAL HEMOLYSIN-LIKE PROTEIN"/>
    <property type="match status" value="1"/>
</dbReference>
<dbReference type="InterPro" id="IPR047048">
    <property type="entry name" value="TlyA"/>
</dbReference>
<dbReference type="GO" id="GO:0008168">
    <property type="term" value="F:methyltransferase activity"/>
    <property type="evidence" value="ECO:0007669"/>
    <property type="project" value="UniProtKB-KW"/>
</dbReference>
<evidence type="ECO:0000259" key="4">
    <source>
        <dbReference type="SMART" id="SM00363"/>
    </source>
</evidence>
<dbReference type="InterPro" id="IPR002877">
    <property type="entry name" value="RNA_MeTrfase_FtsJ_dom"/>
</dbReference>
<dbReference type="GO" id="GO:0003723">
    <property type="term" value="F:RNA binding"/>
    <property type="evidence" value="ECO:0007669"/>
    <property type="project" value="UniProtKB-KW"/>
</dbReference>
<sequence>MSASAKTRLDQLMVQRGLTRSRSHARDLIKRGKVRHGDRIAAKPGEMVDVGCAIHIDEDTGAVGRGTHKLTAALAAFAVQVADRVAVDVGASTGGFTQVLLQQGASRVYAIDVGHDQLAPELREDRRVINMEGLNIRDGAALPEKASIAVADLSFISLRLILGAIADLVTEDGDMILLVKPQFEAGPGGVNHRGVVASATRQRDILDAFLAWCGQQGWWCHGTVDSPIAGKTGNREFLVHLKRDKP</sequence>
<dbReference type="InterPro" id="IPR036986">
    <property type="entry name" value="S4_RNA-bd_sf"/>
</dbReference>
<dbReference type="KEGG" id="scor:J3U87_20080"/>
<dbReference type="EMBL" id="CP071793">
    <property type="protein sequence ID" value="QTD47890.1"/>
    <property type="molecule type" value="Genomic_DNA"/>
</dbReference>
<keyword evidence="1 3" id="KW-0694">RNA-binding</keyword>
<feature type="domain" description="RNA-binding S4" evidence="4">
    <location>
        <begin position="7"/>
        <end position="71"/>
    </location>
</feature>
<evidence type="ECO:0000256" key="3">
    <source>
        <dbReference type="PROSITE-ProRule" id="PRU00182"/>
    </source>
</evidence>
<name>A0A8A4TE96_SULCO</name>
<dbReference type="PANTHER" id="PTHR32319">
    <property type="entry name" value="BACTERIAL HEMOLYSIN-LIKE PROTEIN"/>
    <property type="match status" value="1"/>
</dbReference>
<dbReference type="GO" id="GO:0032259">
    <property type="term" value="P:methylation"/>
    <property type="evidence" value="ECO:0007669"/>
    <property type="project" value="UniProtKB-KW"/>
</dbReference>
<organism evidence="5 6">
    <name type="scientific">Sulfidibacter corallicola</name>
    <dbReference type="NCBI Taxonomy" id="2818388"/>
    <lineage>
        <taxon>Bacteria</taxon>
        <taxon>Pseudomonadati</taxon>
        <taxon>Acidobacteriota</taxon>
        <taxon>Holophagae</taxon>
        <taxon>Acanthopleuribacterales</taxon>
        <taxon>Acanthopleuribacteraceae</taxon>
        <taxon>Sulfidibacter</taxon>
    </lineage>
</organism>
<reference evidence="5" key="1">
    <citation type="submission" date="2021-03" db="EMBL/GenBank/DDBJ databases">
        <title>Acanthopleuribacteraceae sp. M133.</title>
        <authorList>
            <person name="Wang G."/>
        </authorList>
    </citation>
    <scope>NUCLEOTIDE SEQUENCE</scope>
    <source>
        <strain evidence="5">M133</strain>
    </source>
</reference>
<dbReference type="Pfam" id="PF01479">
    <property type="entry name" value="S4"/>
    <property type="match status" value="1"/>
</dbReference>
<dbReference type="SUPFAM" id="SSF55174">
    <property type="entry name" value="Alpha-L RNA-binding motif"/>
    <property type="match status" value="1"/>
</dbReference>
<evidence type="ECO:0000313" key="5">
    <source>
        <dbReference type="EMBL" id="QTD47890.1"/>
    </source>
</evidence>
<dbReference type="NCBIfam" id="TIGR00478">
    <property type="entry name" value="tly"/>
    <property type="match status" value="1"/>
</dbReference>
<comment type="similarity">
    <text evidence="2">Belongs to the TlyA family.</text>
</comment>
<dbReference type="RefSeq" id="WP_237377557.1">
    <property type="nucleotide sequence ID" value="NZ_CP071793.1"/>
</dbReference>
<dbReference type="SUPFAM" id="SSF53335">
    <property type="entry name" value="S-adenosyl-L-methionine-dependent methyltransferases"/>
    <property type="match status" value="1"/>
</dbReference>
<accession>A0A8A4TE96</accession>
<dbReference type="AlphaFoldDB" id="A0A8A4TE96"/>
<keyword evidence="6" id="KW-1185">Reference proteome</keyword>
<keyword evidence="5" id="KW-0808">Transferase</keyword>
<dbReference type="SMART" id="SM00363">
    <property type="entry name" value="S4"/>
    <property type="match status" value="1"/>
</dbReference>
<gene>
    <name evidence="5" type="ORF">J3U87_20080</name>
</gene>
<evidence type="ECO:0000256" key="1">
    <source>
        <dbReference type="ARBA" id="ARBA00022884"/>
    </source>
</evidence>
<dbReference type="CDD" id="cd02440">
    <property type="entry name" value="AdoMet_MTases"/>
    <property type="match status" value="1"/>
</dbReference>
<dbReference type="Proteomes" id="UP000663929">
    <property type="component" value="Chromosome"/>
</dbReference>
<evidence type="ECO:0000256" key="2">
    <source>
        <dbReference type="ARBA" id="ARBA00029460"/>
    </source>
</evidence>
<dbReference type="Gene3D" id="3.10.290.10">
    <property type="entry name" value="RNA-binding S4 domain"/>
    <property type="match status" value="1"/>
</dbReference>
<dbReference type="CDD" id="cd00165">
    <property type="entry name" value="S4"/>
    <property type="match status" value="1"/>
</dbReference>